<sequence>MKGSAAGARAGGRPFLSVHFQEESLMNTKTRSATRDLVLAALFLALAFVLPMITGHVPQIGNMLCPMHFPVLLAGFVLGGPWGLALGFAAPLLRSVLFGMPPMYPIAIAMAFELATYGAGAGFMYRKVQHTLPMIYATLVTSMVAGRLVWGAVRFVLAGLSGSIFPFSAFLSGAVLTAVPGIVAQLILIPLIVAALQKAKLTA</sequence>
<name>A0A291TDY9_9FIRM</name>
<evidence type="ECO:0000313" key="3">
    <source>
        <dbReference type="Proteomes" id="UP000223709"/>
    </source>
</evidence>
<keyword evidence="1" id="KW-0812">Transmembrane</keyword>
<dbReference type="Gene3D" id="1.10.1760.20">
    <property type="match status" value="1"/>
</dbReference>
<evidence type="ECO:0000256" key="1">
    <source>
        <dbReference type="SAM" id="Phobius"/>
    </source>
</evidence>
<keyword evidence="1" id="KW-1133">Transmembrane helix</keyword>
<evidence type="ECO:0000313" key="2">
    <source>
        <dbReference type="EMBL" id="ATL91308.1"/>
    </source>
</evidence>
<dbReference type="EMBL" id="CP023819">
    <property type="protein sequence ID" value="ATL91308.1"/>
    <property type="molecule type" value="Genomic_DNA"/>
</dbReference>
<feature type="transmembrane region" description="Helical" evidence="1">
    <location>
        <begin position="102"/>
        <end position="123"/>
    </location>
</feature>
<dbReference type="Proteomes" id="UP000223709">
    <property type="component" value="Chromosome"/>
</dbReference>
<protein>
    <submittedName>
        <fullName evidence="2">ECF transporter S component</fullName>
    </submittedName>
</protein>
<organism evidence="2 3">
    <name type="scientific">Faecalibacterium prausnitzii</name>
    <dbReference type="NCBI Taxonomy" id="853"/>
    <lineage>
        <taxon>Bacteria</taxon>
        <taxon>Bacillati</taxon>
        <taxon>Bacillota</taxon>
        <taxon>Clostridia</taxon>
        <taxon>Eubacteriales</taxon>
        <taxon>Oscillospiraceae</taxon>
        <taxon>Faecalibacterium</taxon>
    </lineage>
</organism>
<feature type="transmembrane region" description="Helical" evidence="1">
    <location>
        <begin position="37"/>
        <end position="57"/>
    </location>
</feature>
<feature type="transmembrane region" description="Helical" evidence="1">
    <location>
        <begin position="135"/>
        <end position="157"/>
    </location>
</feature>
<feature type="transmembrane region" description="Helical" evidence="1">
    <location>
        <begin position="69"/>
        <end position="90"/>
    </location>
</feature>
<dbReference type="GO" id="GO:0022857">
    <property type="term" value="F:transmembrane transporter activity"/>
    <property type="evidence" value="ECO:0007669"/>
    <property type="project" value="InterPro"/>
</dbReference>
<accession>A0A291TDY9</accession>
<reference evidence="2 3" key="1">
    <citation type="submission" date="2017-10" db="EMBL/GenBank/DDBJ databases">
        <title>Complete Genome Sequence of Faecalibacterium prausnitzii isolated from the gut of healthy adult Indian.</title>
        <authorList>
            <person name="Bag S."/>
            <person name="Ghosh T.S."/>
            <person name="Das B."/>
        </authorList>
    </citation>
    <scope>NUCLEOTIDE SEQUENCE [LARGE SCALE GENOMIC DNA]</scope>
    <source>
        <strain evidence="2 3">Indica</strain>
    </source>
</reference>
<gene>
    <name evidence="2" type="ORF">CRH10_07060</name>
</gene>
<dbReference type="AlphaFoldDB" id="A0A291TDY9"/>
<proteinExistence type="predicted"/>
<dbReference type="InterPro" id="IPR024529">
    <property type="entry name" value="ECF_trnsprt_substrate-spec"/>
</dbReference>
<keyword evidence="1" id="KW-0472">Membrane</keyword>
<dbReference type="Pfam" id="PF12822">
    <property type="entry name" value="ECF_trnsprt"/>
    <property type="match status" value="1"/>
</dbReference>
<feature type="transmembrane region" description="Helical" evidence="1">
    <location>
        <begin position="169"/>
        <end position="196"/>
    </location>
</feature>